<feature type="binding site" evidence="11">
    <location>
        <position position="307"/>
    </location>
    <ligand>
        <name>FMN</name>
        <dbReference type="ChEBI" id="CHEBI:58210"/>
    </ligand>
</feature>
<dbReference type="InterPro" id="IPR035904">
    <property type="entry name" value="Chorismate_synth_AroC_sf"/>
</dbReference>
<name>A0A4V3GWU9_9FIRM</name>
<dbReference type="GO" id="GO:0010181">
    <property type="term" value="F:FMN binding"/>
    <property type="evidence" value="ECO:0007669"/>
    <property type="project" value="TreeGrafter"/>
</dbReference>
<comment type="subunit">
    <text evidence="11">Homotetramer.</text>
</comment>
<dbReference type="GO" id="GO:0009423">
    <property type="term" value="P:chorismate biosynthetic process"/>
    <property type="evidence" value="ECO:0007669"/>
    <property type="project" value="UniProtKB-UniRule"/>
</dbReference>
<comment type="caution">
    <text evidence="13">The sequence shown here is derived from an EMBL/GenBank/DDBJ whole genome shotgun (WGS) entry which is preliminary data.</text>
</comment>
<gene>
    <name evidence="11" type="primary">aroC</name>
    <name evidence="13" type="ORF">C7959_14512</name>
</gene>
<dbReference type="PANTHER" id="PTHR21085:SF0">
    <property type="entry name" value="CHORISMATE SYNTHASE"/>
    <property type="match status" value="1"/>
</dbReference>
<evidence type="ECO:0000256" key="11">
    <source>
        <dbReference type="HAMAP-Rule" id="MF_00300"/>
    </source>
</evidence>
<keyword evidence="10 11" id="KW-0456">Lyase</keyword>
<comment type="cofactor">
    <cofactor evidence="11 12">
        <name>FMNH2</name>
        <dbReference type="ChEBI" id="CHEBI:57618"/>
    </cofactor>
    <text evidence="11 12">Reduced FMN (FMNH(2)).</text>
</comment>
<dbReference type="STRING" id="926561.GCA_000379025_02796"/>
<evidence type="ECO:0000256" key="12">
    <source>
        <dbReference type="RuleBase" id="RU000605"/>
    </source>
</evidence>
<keyword evidence="4 11" id="KW-0028">Amino-acid biosynthesis</keyword>
<feature type="binding site" evidence="11">
    <location>
        <position position="39"/>
    </location>
    <ligand>
        <name>NADP(+)</name>
        <dbReference type="ChEBI" id="CHEBI:58349"/>
    </ligand>
</feature>
<evidence type="ECO:0000313" key="13">
    <source>
        <dbReference type="EMBL" id="TDX45409.1"/>
    </source>
</evidence>
<dbReference type="PROSITE" id="PS00789">
    <property type="entry name" value="CHORISMATE_SYNTHASE_3"/>
    <property type="match status" value="1"/>
</dbReference>
<protein>
    <recommendedName>
        <fullName evidence="3 11">Chorismate synthase</fullName>
        <shortName evidence="11">CS</shortName>
        <ecNumber evidence="3 11">4.2.3.5</ecNumber>
    </recommendedName>
    <alternativeName>
        <fullName evidence="11">5-enolpyruvylshikimate-3-phosphate phospholyase</fullName>
    </alternativeName>
</protein>
<keyword evidence="5 11" id="KW-0285">Flavoprotein</keyword>
<dbReference type="GO" id="GO:0005829">
    <property type="term" value="C:cytosol"/>
    <property type="evidence" value="ECO:0007669"/>
    <property type="project" value="TreeGrafter"/>
</dbReference>
<dbReference type="CDD" id="cd07304">
    <property type="entry name" value="Chorismate_synthase"/>
    <property type="match status" value="1"/>
</dbReference>
<dbReference type="NCBIfam" id="NF003793">
    <property type="entry name" value="PRK05382.1"/>
    <property type="match status" value="1"/>
</dbReference>
<feature type="binding site" evidence="11">
    <location>
        <position position="45"/>
    </location>
    <ligand>
        <name>NADP(+)</name>
        <dbReference type="ChEBI" id="CHEBI:58349"/>
    </ligand>
</feature>
<dbReference type="AlphaFoldDB" id="A0A4V3GWU9"/>
<evidence type="ECO:0000256" key="1">
    <source>
        <dbReference type="ARBA" id="ARBA00005044"/>
    </source>
</evidence>
<sequence length="399" mass="44230">MRYLTAGESHGKAITAILEGIPANLKISKEDIDRDLARRQGGYGRGGRMKIETDQVNILSGIRGGKTLGSPITLQIENNDWENWQDVMAAFGNSGYDQEEITIKKETKIKHVKPKVTKPRPGHADLAGSLKYNQEDIRNILERASARETAMRVAVGAIAKTFLRNFGIEFAGHVLQVGRVALDKELDIDLDEIRERSEDSPLRCVDKEVTQQMIEEIDQCKTEGNSLGGIFEIRTTALPIGLGSHVQWDRKLDARLTAALMSIQAIKGVEVGLGFEVGKRWGSKVHDEIFYEDRFYRKSNNAGGIEGGMSNGEPLVLRAAMKPIPTLYKPLSSIDLESKEEFKASVERSDVTAVPAASVVGEAVVAIELAKVFLEKFGGDSIEEIRINYENYLTMVRER</sequence>
<dbReference type="RefSeq" id="WP_134118917.1">
    <property type="nucleotide sequence ID" value="NZ_SOEG01000045.1"/>
</dbReference>
<evidence type="ECO:0000256" key="7">
    <source>
        <dbReference type="ARBA" id="ARBA00022827"/>
    </source>
</evidence>
<proteinExistence type="inferred from homology"/>
<dbReference type="GO" id="GO:0008652">
    <property type="term" value="P:amino acid biosynthetic process"/>
    <property type="evidence" value="ECO:0007669"/>
    <property type="project" value="UniProtKB-KW"/>
</dbReference>
<evidence type="ECO:0000256" key="9">
    <source>
        <dbReference type="ARBA" id="ARBA00023141"/>
    </source>
</evidence>
<dbReference type="PROSITE" id="PS00788">
    <property type="entry name" value="CHORISMATE_SYNTHASE_2"/>
    <property type="match status" value="1"/>
</dbReference>
<evidence type="ECO:0000256" key="2">
    <source>
        <dbReference type="ARBA" id="ARBA00008014"/>
    </source>
</evidence>
<dbReference type="SUPFAM" id="SSF103263">
    <property type="entry name" value="Chorismate synthase, AroC"/>
    <property type="match status" value="1"/>
</dbReference>
<evidence type="ECO:0000256" key="3">
    <source>
        <dbReference type="ARBA" id="ARBA00013036"/>
    </source>
</evidence>
<dbReference type="GO" id="GO:0004107">
    <property type="term" value="F:chorismate synthase activity"/>
    <property type="evidence" value="ECO:0007669"/>
    <property type="project" value="UniProtKB-UniRule"/>
</dbReference>
<dbReference type="PIRSF" id="PIRSF001456">
    <property type="entry name" value="Chorismate_synth"/>
    <property type="match status" value="1"/>
</dbReference>
<comment type="pathway">
    <text evidence="1 11 12">Metabolic intermediate biosynthesis; chorismate biosynthesis; chorismate from D-erythrose 4-phosphate and phosphoenolpyruvate: step 7/7.</text>
</comment>
<comment type="catalytic activity">
    <reaction evidence="11 12">
        <text>5-O-(1-carboxyvinyl)-3-phosphoshikimate = chorismate + phosphate</text>
        <dbReference type="Rhea" id="RHEA:21020"/>
        <dbReference type="ChEBI" id="CHEBI:29748"/>
        <dbReference type="ChEBI" id="CHEBI:43474"/>
        <dbReference type="ChEBI" id="CHEBI:57701"/>
        <dbReference type="EC" id="4.2.3.5"/>
    </reaction>
</comment>
<evidence type="ECO:0000256" key="4">
    <source>
        <dbReference type="ARBA" id="ARBA00022605"/>
    </source>
</evidence>
<evidence type="ECO:0000313" key="14">
    <source>
        <dbReference type="Proteomes" id="UP000295832"/>
    </source>
</evidence>
<dbReference type="InterPro" id="IPR020541">
    <property type="entry name" value="Chorismate_synthase_CS"/>
</dbReference>
<reference evidence="13 14" key="1">
    <citation type="submission" date="2019-03" db="EMBL/GenBank/DDBJ databases">
        <title>Subsurface microbial communities from deep shales in Ohio and West Virginia, USA.</title>
        <authorList>
            <person name="Wrighton K."/>
        </authorList>
    </citation>
    <scope>NUCLEOTIDE SEQUENCE [LARGE SCALE GENOMIC DNA]</scope>
    <source>
        <strain evidence="13 14">MSL 6dP</strain>
    </source>
</reference>
<dbReference type="InterPro" id="IPR000453">
    <property type="entry name" value="Chorismate_synth"/>
</dbReference>
<keyword evidence="6 11" id="KW-0288">FMN</keyword>
<dbReference type="EC" id="4.2.3.5" evidence="3 11"/>
<dbReference type="Gene3D" id="3.60.150.10">
    <property type="entry name" value="Chorismate synthase AroC"/>
    <property type="match status" value="1"/>
</dbReference>
<comment type="similarity">
    <text evidence="2 11 12">Belongs to the chorismate synthase family.</text>
</comment>
<keyword evidence="8 11" id="KW-0521">NADP</keyword>
<keyword evidence="7 11" id="KW-0274">FAD</keyword>
<evidence type="ECO:0000256" key="10">
    <source>
        <dbReference type="ARBA" id="ARBA00023239"/>
    </source>
</evidence>
<dbReference type="NCBIfam" id="TIGR00033">
    <property type="entry name" value="aroC"/>
    <property type="match status" value="1"/>
</dbReference>
<feature type="binding site" evidence="11">
    <location>
        <begin position="322"/>
        <end position="326"/>
    </location>
    <ligand>
        <name>FMN</name>
        <dbReference type="ChEBI" id="CHEBI:58210"/>
    </ligand>
</feature>
<dbReference type="UniPathway" id="UPA00053">
    <property type="reaction ID" value="UER00090"/>
</dbReference>
<dbReference type="PANTHER" id="PTHR21085">
    <property type="entry name" value="CHORISMATE SYNTHASE"/>
    <property type="match status" value="1"/>
</dbReference>
<keyword evidence="14" id="KW-1185">Reference proteome</keyword>
<dbReference type="Proteomes" id="UP000295832">
    <property type="component" value="Unassembled WGS sequence"/>
</dbReference>
<evidence type="ECO:0000256" key="8">
    <source>
        <dbReference type="ARBA" id="ARBA00022857"/>
    </source>
</evidence>
<dbReference type="PROSITE" id="PS00787">
    <property type="entry name" value="CHORISMATE_SYNTHASE_1"/>
    <property type="match status" value="1"/>
</dbReference>
<dbReference type="Pfam" id="PF01264">
    <property type="entry name" value="Chorismate_synt"/>
    <property type="match status" value="1"/>
</dbReference>
<accession>A0A4V3GWU9</accession>
<keyword evidence="9 11" id="KW-0057">Aromatic amino acid biosynthesis</keyword>
<evidence type="ECO:0000256" key="6">
    <source>
        <dbReference type="ARBA" id="ARBA00022643"/>
    </source>
</evidence>
<comment type="function">
    <text evidence="11">Catalyzes the anti-1,4-elimination of the C-3 phosphate and the C-6 proR hydrogen from 5-enolpyruvylshikimate-3-phosphate (EPSP) to yield chorismate, which is the branch point compound that serves as the starting substrate for the three terminal pathways of aromatic amino acid biosynthesis. This reaction introduces a second double bond into the aromatic ring system.</text>
</comment>
<dbReference type="GO" id="GO:0009073">
    <property type="term" value="P:aromatic amino acid family biosynthetic process"/>
    <property type="evidence" value="ECO:0007669"/>
    <property type="project" value="UniProtKB-KW"/>
</dbReference>
<feature type="binding site" evidence="11">
    <location>
        <begin position="264"/>
        <end position="265"/>
    </location>
    <ligand>
        <name>FMN</name>
        <dbReference type="ChEBI" id="CHEBI:58210"/>
    </ligand>
</feature>
<dbReference type="FunFam" id="3.60.150.10:FF:000002">
    <property type="entry name" value="Chorismate synthase"/>
    <property type="match status" value="1"/>
</dbReference>
<feature type="binding site" evidence="11">
    <location>
        <begin position="143"/>
        <end position="145"/>
    </location>
    <ligand>
        <name>FMN</name>
        <dbReference type="ChEBI" id="CHEBI:58210"/>
    </ligand>
</feature>
<evidence type="ECO:0000256" key="5">
    <source>
        <dbReference type="ARBA" id="ARBA00022630"/>
    </source>
</evidence>
<organism evidence="13 14">
    <name type="scientific">Orenia marismortui</name>
    <dbReference type="NCBI Taxonomy" id="46469"/>
    <lineage>
        <taxon>Bacteria</taxon>
        <taxon>Bacillati</taxon>
        <taxon>Bacillota</taxon>
        <taxon>Clostridia</taxon>
        <taxon>Halanaerobiales</taxon>
        <taxon>Halobacteroidaceae</taxon>
        <taxon>Orenia</taxon>
    </lineage>
</organism>
<dbReference type="HAMAP" id="MF_00300">
    <property type="entry name" value="Chorismate_synth"/>
    <property type="match status" value="1"/>
</dbReference>
<feature type="binding site" evidence="11">
    <location>
        <position position="348"/>
    </location>
    <ligand>
        <name>FMN</name>
        <dbReference type="ChEBI" id="CHEBI:58210"/>
    </ligand>
</feature>
<dbReference type="EMBL" id="SOEG01000045">
    <property type="protein sequence ID" value="TDX45409.1"/>
    <property type="molecule type" value="Genomic_DNA"/>
</dbReference>